<feature type="compositionally biased region" description="Basic and acidic residues" evidence="1">
    <location>
        <begin position="74"/>
        <end position="91"/>
    </location>
</feature>
<evidence type="ECO:0000256" key="1">
    <source>
        <dbReference type="SAM" id="MobiDB-lite"/>
    </source>
</evidence>
<proteinExistence type="predicted"/>
<comment type="caution">
    <text evidence="3">The sequence shown here is derived from an EMBL/GenBank/DDBJ whole genome shotgun (WGS) entry which is preliminary data.</text>
</comment>
<accession>A0A4U6R6Q0</accession>
<organism evidence="3 4">
    <name type="scientific">Marinobacter panjinensis</name>
    <dbReference type="NCBI Taxonomy" id="2576384"/>
    <lineage>
        <taxon>Bacteria</taxon>
        <taxon>Pseudomonadati</taxon>
        <taxon>Pseudomonadota</taxon>
        <taxon>Gammaproteobacteria</taxon>
        <taxon>Pseudomonadales</taxon>
        <taxon>Marinobacteraceae</taxon>
        <taxon>Marinobacter</taxon>
    </lineage>
</organism>
<dbReference type="EMBL" id="SZYH01000001">
    <property type="protein sequence ID" value="TKV67986.1"/>
    <property type="molecule type" value="Genomic_DNA"/>
</dbReference>
<keyword evidence="2" id="KW-0732">Signal</keyword>
<dbReference type="RefSeq" id="WP_137435397.1">
    <property type="nucleotide sequence ID" value="NZ_JANRHC010000001.1"/>
</dbReference>
<dbReference type="AlphaFoldDB" id="A0A4U6R6Q0"/>
<feature type="compositionally biased region" description="Basic and acidic residues" evidence="1">
    <location>
        <begin position="31"/>
        <end position="65"/>
    </location>
</feature>
<protein>
    <recommendedName>
        <fullName evidence="5">Pentapeptide MXKDX repeat protein</fullName>
    </recommendedName>
</protein>
<dbReference type="Proteomes" id="UP000308488">
    <property type="component" value="Unassembled WGS sequence"/>
</dbReference>
<evidence type="ECO:0000313" key="3">
    <source>
        <dbReference type="EMBL" id="TKV67986.1"/>
    </source>
</evidence>
<reference evidence="3 4" key="1">
    <citation type="submission" date="2019-05" db="EMBL/GenBank/DDBJ databases">
        <title>Marinobacter panjinensis sp. nov., a moderately halophilic bacterium isolated from sea tidal flat environment.</title>
        <authorList>
            <person name="Yang W."/>
            <person name="An M."/>
            <person name="He W."/>
            <person name="Luo X."/>
            <person name="Zhu L."/>
            <person name="Chen G."/>
            <person name="Zhang Y."/>
            <person name="Wang Y."/>
        </authorList>
    </citation>
    <scope>NUCLEOTIDE SEQUENCE [LARGE SCALE GENOMIC DNA]</scope>
    <source>
        <strain evidence="3 4">PJ-16</strain>
    </source>
</reference>
<feature type="chain" id="PRO_5020283821" description="Pentapeptide MXKDX repeat protein" evidence="2">
    <location>
        <begin position="27"/>
        <end position="98"/>
    </location>
</feature>
<sequence length="98" mass="10700">MKKLHSLAFYALITPAIALGSAALLAQEGGNGDKDLGEQDMDQHAEPEDQNSELHDESTKSKYNTDDATGTNDPETKDQSGKQKKDDRESTSDNDMDE</sequence>
<evidence type="ECO:0000313" key="4">
    <source>
        <dbReference type="Proteomes" id="UP000308488"/>
    </source>
</evidence>
<feature type="region of interest" description="Disordered" evidence="1">
    <location>
        <begin position="27"/>
        <end position="98"/>
    </location>
</feature>
<dbReference type="OrthoDB" id="6366681at2"/>
<name>A0A4U6R6Q0_9GAMM</name>
<evidence type="ECO:0008006" key="5">
    <source>
        <dbReference type="Google" id="ProtNLM"/>
    </source>
</evidence>
<keyword evidence="4" id="KW-1185">Reference proteome</keyword>
<evidence type="ECO:0000256" key="2">
    <source>
        <dbReference type="SAM" id="SignalP"/>
    </source>
</evidence>
<gene>
    <name evidence="3" type="ORF">FDP08_07675</name>
</gene>
<feature type="signal peptide" evidence="2">
    <location>
        <begin position="1"/>
        <end position="26"/>
    </location>
</feature>